<proteinExistence type="inferred from homology"/>
<dbReference type="PANTHER" id="PTHR46696">
    <property type="entry name" value="P450, PUTATIVE (EUROFUNG)-RELATED"/>
    <property type="match status" value="1"/>
</dbReference>
<dbReference type="OrthoDB" id="9801155at2"/>
<evidence type="ECO:0000256" key="6">
    <source>
        <dbReference type="ARBA" id="ARBA00023033"/>
    </source>
</evidence>
<dbReference type="PRINTS" id="PR00359">
    <property type="entry name" value="BP450"/>
</dbReference>
<sequence length="413" mass="47287">MSQAPYIDLSSPALKANPYKEFERIRTEDPVHRVTLPGQRQGWLITRYEDAERVLRDQRFVKDARRAFSTEQLEREFPWLKAQEQGGDHQPARIFSRNLLNSDPPDHTRLRALVNIAFTPRMIERWNERIQEIANTLLDAVQAQGQMDLVNDFAFPLPMTVITEMLGVPAEDQLKFRQWSNIIIESSGNPKDAQSRAEPIREFRDYLYYLIKKKRAQPADDLLSHLIETEELGDKLTEEELISMVSLLLIAGHETTVNLISNGTLALLQYPEQKEKLLNDPTLIKSAVEEFLRYHGPLMTATQRWAREDLELGGKQIQRGDYLIVVLASANHDSQEFDHAELLDVTRKENAHLAFGKGIHYCLGAPLARLEGQIAIRTLLQRHPNLQLAVPEQDLVWRPGALIMGLRALPVAF</sequence>
<dbReference type="EMBL" id="BIFS01000001">
    <property type="protein sequence ID" value="GCE20627.1"/>
    <property type="molecule type" value="Genomic_DNA"/>
</dbReference>
<dbReference type="FunFam" id="1.10.630.10:FF:000018">
    <property type="entry name" value="Cytochrome P450 monooxygenase"/>
    <property type="match status" value="1"/>
</dbReference>
<dbReference type="Gene3D" id="1.10.630.10">
    <property type="entry name" value="Cytochrome P450"/>
    <property type="match status" value="1"/>
</dbReference>
<gene>
    <name evidence="8" type="primary">cypA</name>
    <name evidence="8" type="ORF">KDK_44270</name>
</gene>
<dbReference type="RefSeq" id="WP_126552282.1">
    <property type="nucleotide sequence ID" value="NZ_BIFS01000001.1"/>
</dbReference>
<dbReference type="SUPFAM" id="SSF48264">
    <property type="entry name" value="Cytochrome P450"/>
    <property type="match status" value="1"/>
</dbReference>
<evidence type="ECO:0000256" key="1">
    <source>
        <dbReference type="ARBA" id="ARBA00010617"/>
    </source>
</evidence>
<dbReference type="PROSITE" id="PS00086">
    <property type="entry name" value="CYTOCHROME_P450"/>
    <property type="match status" value="1"/>
</dbReference>
<dbReference type="CDD" id="cd11029">
    <property type="entry name" value="CYP107-like"/>
    <property type="match status" value="1"/>
</dbReference>
<comment type="similarity">
    <text evidence="1 7">Belongs to the cytochrome P450 family.</text>
</comment>
<dbReference type="GO" id="GO:0020037">
    <property type="term" value="F:heme binding"/>
    <property type="evidence" value="ECO:0007669"/>
    <property type="project" value="InterPro"/>
</dbReference>
<dbReference type="GO" id="GO:0005506">
    <property type="term" value="F:iron ion binding"/>
    <property type="evidence" value="ECO:0007669"/>
    <property type="project" value="InterPro"/>
</dbReference>
<evidence type="ECO:0000313" key="8">
    <source>
        <dbReference type="EMBL" id="GCE20627.1"/>
    </source>
</evidence>
<name>A0A402ANA3_9CHLR</name>
<dbReference type="InterPro" id="IPR002397">
    <property type="entry name" value="Cyt_P450_B"/>
</dbReference>
<dbReference type="GO" id="GO:0016705">
    <property type="term" value="F:oxidoreductase activity, acting on paired donors, with incorporation or reduction of molecular oxygen"/>
    <property type="evidence" value="ECO:0007669"/>
    <property type="project" value="InterPro"/>
</dbReference>
<evidence type="ECO:0000256" key="4">
    <source>
        <dbReference type="ARBA" id="ARBA00023002"/>
    </source>
</evidence>
<keyword evidence="2 7" id="KW-0349">Heme</keyword>
<accession>A0A402ANA3</accession>
<keyword evidence="9" id="KW-1185">Reference proteome</keyword>
<evidence type="ECO:0000256" key="3">
    <source>
        <dbReference type="ARBA" id="ARBA00022723"/>
    </source>
</evidence>
<dbReference type="InterPro" id="IPR017972">
    <property type="entry name" value="Cyt_P450_CS"/>
</dbReference>
<dbReference type="AlphaFoldDB" id="A0A402ANA3"/>
<dbReference type="InterPro" id="IPR001128">
    <property type="entry name" value="Cyt_P450"/>
</dbReference>
<keyword evidence="6 7" id="KW-0503">Monooxygenase</keyword>
<keyword evidence="5 7" id="KW-0408">Iron</keyword>
<reference evidence="9" key="1">
    <citation type="submission" date="2018-12" db="EMBL/GenBank/DDBJ databases">
        <title>Tengunoibacter tsumagoiensis gen. nov., sp. nov., Dictyobacter kobayashii sp. nov., D. alpinus sp. nov., and D. joshuensis sp. nov. and description of Dictyobacteraceae fam. nov. within the order Ktedonobacterales isolated from Tengu-no-mugimeshi.</title>
        <authorList>
            <person name="Wang C.M."/>
            <person name="Zheng Y."/>
            <person name="Sakai Y."/>
            <person name="Toyoda A."/>
            <person name="Minakuchi Y."/>
            <person name="Abe K."/>
            <person name="Yokota A."/>
            <person name="Yabe S."/>
        </authorList>
    </citation>
    <scope>NUCLEOTIDE SEQUENCE [LARGE SCALE GENOMIC DNA]</scope>
    <source>
        <strain evidence="9">Uno11</strain>
    </source>
</reference>
<keyword evidence="3 7" id="KW-0479">Metal-binding</keyword>
<keyword evidence="4 7" id="KW-0560">Oxidoreductase</keyword>
<evidence type="ECO:0000313" key="9">
    <source>
        <dbReference type="Proteomes" id="UP000287188"/>
    </source>
</evidence>
<dbReference type="Proteomes" id="UP000287188">
    <property type="component" value="Unassembled WGS sequence"/>
</dbReference>
<evidence type="ECO:0000256" key="5">
    <source>
        <dbReference type="ARBA" id="ARBA00023004"/>
    </source>
</evidence>
<evidence type="ECO:0000256" key="2">
    <source>
        <dbReference type="ARBA" id="ARBA00022617"/>
    </source>
</evidence>
<organism evidence="8 9">
    <name type="scientific">Dictyobacter kobayashii</name>
    <dbReference type="NCBI Taxonomy" id="2014872"/>
    <lineage>
        <taxon>Bacteria</taxon>
        <taxon>Bacillati</taxon>
        <taxon>Chloroflexota</taxon>
        <taxon>Ktedonobacteria</taxon>
        <taxon>Ktedonobacterales</taxon>
        <taxon>Dictyobacteraceae</taxon>
        <taxon>Dictyobacter</taxon>
    </lineage>
</organism>
<dbReference type="GO" id="GO:0004497">
    <property type="term" value="F:monooxygenase activity"/>
    <property type="evidence" value="ECO:0007669"/>
    <property type="project" value="UniProtKB-KW"/>
</dbReference>
<comment type="caution">
    <text evidence="8">The sequence shown here is derived from an EMBL/GenBank/DDBJ whole genome shotgun (WGS) entry which is preliminary data.</text>
</comment>
<dbReference type="PANTHER" id="PTHR46696:SF1">
    <property type="entry name" value="CYTOCHROME P450 YJIB-RELATED"/>
    <property type="match status" value="1"/>
</dbReference>
<dbReference type="Pfam" id="PF00067">
    <property type="entry name" value="p450"/>
    <property type="match status" value="1"/>
</dbReference>
<dbReference type="InterPro" id="IPR036396">
    <property type="entry name" value="Cyt_P450_sf"/>
</dbReference>
<protein>
    <submittedName>
        <fullName evidence="8">Cytochrome P450</fullName>
    </submittedName>
</protein>
<evidence type="ECO:0000256" key="7">
    <source>
        <dbReference type="RuleBase" id="RU000461"/>
    </source>
</evidence>